<feature type="domain" description="Autophagy-related protein 13 N-terminal" evidence="6">
    <location>
        <begin position="89"/>
        <end position="198"/>
    </location>
</feature>
<evidence type="ECO:0000256" key="3">
    <source>
        <dbReference type="ARBA" id="ARBA00023006"/>
    </source>
</evidence>
<dbReference type="InterPro" id="IPR036570">
    <property type="entry name" value="HORMA_dom_sf"/>
</dbReference>
<evidence type="ECO:0000313" key="7">
    <source>
        <dbReference type="EMBL" id="KAL3878369.1"/>
    </source>
</evidence>
<proteinExistence type="inferred from homology"/>
<dbReference type="Proteomes" id="UP001634394">
    <property type="component" value="Unassembled WGS sequence"/>
</dbReference>
<accession>A0ABD3WWM1</accession>
<reference evidence="7 8" key="1">
    <citation type="submission" date="2024-11" db="EMBL/GenBank/DDBJ databases">
        <title>Chromosome-level genome assembly of the freshwater bivalve Anodonta woodiana.</title>
        <authorList>
            <person name="Chen X."/>
        </authorList>
    </citation>
    <scope>NUCLEOTIDE SEQUENCE [LARGE SCALE GENOMIC DNA]</scope>
    <source>
        <strain evidence="7">MN2024</strain>
        <tissue evidence="7">Gills</tissue>
    </source>
</reference>
<sequence>MSDSVKQNVQDRKKFDTFTRYFIYKSIQIIVQSRLGEKIITKSNPTATRPDWFNLAIIDNNDVQTEARKVIAGQQNLLSQNVCTEISLRTAEGDAMVLELWYISLDTNQFDPDASISYTVYNRMGIALKSVFSVSRVTPAYKLARKQKACASDYVICYRVYLGEPNFYFLGDGYQKSKVGSAPSPYGTLNVSVAYRTKLLISPQKTGKEAPFFVKDDHFKPEGSEKQTSPPRPCYIRNRRTSASELDTQLSGAELSSTSPAQKGDKPPVHLSQPIRILGDNLVTQKEDFRPKSAPEKQSDFREFHRVGAFVQMPSSRPTIRKEVDDIPFLTLLQPTSYQNTADVQSIVIKPMLSNGTIGNTKVENTNIEITNSADSESNKSTSSLTSAPEDFVMVELKTPFYGADANSDLGKFYRECQTVPSLAMFEEDPSVTETLDEITTQLEVFESNMNDFDDFVTSLQQDAE</sequence>
<dbReference type="AlphaFoldDB" id="A0ABD3WWM1"/>
<evidence type="ECO:0000259" key="6">
    <source>
        <dbReference type="Pfam" id="PF10033"/>
    </source>
</evidence>
<feature type="compositionally biased region" description="Polar residues" evidence="5">
    <location>
        <begin position="241"/>
        <end position="261"/>
    </location>
</feature>
<name>A0ABD3WWM1_SINWO</name>
<gene>
    <name evidence="7" type="ORF">ACJMK2_030728</name>
</gene>
<dbReference type="InterPro" id="IPR018731">
    <property type="entry name" value="Atg13_N"/>
</dbReference>
<organism evidence="7 8">
    <name type="scientific">Sinanodonta woodiana</name>
    <name type="common">Chinese pond mussel</name>
    <name type="synonym">Anodonta woodiana</name>
    <dbReference type="NCBI Taxonomy" id="1069815"/>
    <lineage>
        <taxon>Eukaryota</taxon>
        <taxon>Metazoa</taxon>
        <taxon>Spiralia</taxon>
        <taxon>Lophotrochozoa</taxon>
        <taxon>Mollusca</taxon>
        <taxon>Bivalvia</taxon>
        <taxon>Autobranchia</taxon>
        <taxon>Heteroconchia</taxon>
        <taxon>Palaeoheterodonta</taxon>
        <taxon>Unionida</taxon>
        <taxon>Unionoidea</taxon>
        <taxon>Unionidae</taxon>
        <taxon>Unioninae</taxon>
        <taxon>Sinanodonta</taxon>
    </lineage>
</organism>
<dbReference type="PANTHER" id="PTHR13430">
    <property type="match status" value="1"/>
</dbReference>
<keyword evidence="8" id="KW-1185">Reference proteome</keyword>
<protein>
    <recommendedName>
        <fullName evidence="4">Autophagy-related protein 13</fullName>
    </recommendedName>
</protein>
<comment type="caution">
    <text evidence="7">The sequence shown here is derived from an EMBL/GenBank/DDBJ whole genome shotgun (WGS) entry which is preliminary data.</text>
</comment>
<dbReference type="Pfam" id="PF10033">
    <property type="entry name" value="ATG13"/>
    <property type="match status" value="1"/>
</dbReference>
<dbReference type="EMBL" id="JBJQND010000004">
    <property type="protein sequence ID" value="KAL3878369.1"/>
    <property type="molecule type" value="Genomic_DNA"/>
</dbReference>
<evidence type="ECO:0000256" key="5">
    <source>
        <dbReference type="SAM" id="MobiDB-lite"/>
    </source>
</evidence>
<comment type="subcellular location">
    <subcellularLocation>
        <location evidence="1">Preautophagosomal structure</location>
    </subcellularLocation>
</comment>
<comment type="similarity">
    <text evidence="2 4">Belongs to the ATG13 family. Metazoan subfamily.</text>
</comment>
<evidence type="ECO:0000256" key="2">
    <source>
        <dbReference type="ARBA" id="ARBA00007341"/>
    </source>
</evidence>
<keyword evidence="3 4" id="KW-0072">Autophagy</keyword>
<dbReference type="InterPro" id="IPR040182">
    <property type="entry name" value="ATG13"/>
</dbReference>
<feature type="region of interest" description="Disordered" evidence="5">
    <location>
        <begin position="215"/>
        <end position="272"/>
    </location>
</feature>
<evidence type="ECO:0000313" key="8">
    <source>
        <dbReference type="Proteomes" id="UP001634394"/>
    </source>
</evidence>
<dbReference type="PANTHER" id="PTHR13430:SF4">
    <property type="entry name" value="AUTOPHAGY-RELATED PROTEIN 13"/>
    <property type="match status" value="1"/>
</dbReference>
<dbReference type="GO" id="GO:0000407">
    <property type="term" value="C:phagophore assembly site"/>
    <property type="evidence" value="ECO:0007669"/>
    <property type="project" value="UniProtKB-SubCell"/>
</dbReference>
<evidence type="ECO:0000256" key="4">
    <source>
        <dbReference type="RuleBase" id="RU361214"/>
    </source>
</evidence>
<feature type="compositionally biased region" description="Basic and acidic residues" evidence="5">
    <location>
        <begin position="215"/>
        <end position="225"/>
    </location>
</feature>
<evidence type="ECO:0000256" key="1">
    <source>
        <dbReference type="ARBA" id="ARBA00004329"/>
    </source>
</evidence>
<dbReference type="Gene3D" id="3.30.900.10">
    <property type="entry name" value="HORMA domain"/>
    <property type="match status" value="1"/>
</dbReference>
<dbReference type="GO" id="GO:0006914">
    <property type="term" value="P:autophagy"/>
    <property type="evidence" value="ECO:0007669"/>
    <property type="project" value="UniProtKB-KW"/>
</dbReference>